<dbReference type="AlphaFoldDB" id="A0A1B7JVJ3"/>
<dbReference type="RefSeq" id="WP_064546238.1">
    <property type="nucleotide sequence ID" value="NZ_LXEU01000053.1"/>
</dbReference>
<dbReference type="Proteomes" id="UP000078386">
    <property type="component" value="Unassembled WGS sequence"/>
</dbReference>
<keyword evidence="3" id="KW-1185">Reference proteome</keyword>
<dbReference type="PANTHER" id="PTHR40254">
    <property type="entry name" value="BLR0577 PROTEIN"/>
    <property type="match status" value="1"/>
</dbReference>
<dbReference type="InterPro" id="IPR036188">
    <property type="entry name" value="FAD/NAD-bd_sf"/>
</dbReference>
<evidence type="ECO:0000313" key="2">
    <source>
        <dbReference type="EMBL" id="OAT51929.1"/>
    </source>
</evidence>
<gene>
    <name evidence="2" type="ORF">M989_02751</name>
</gene>
<reference evidence="2 3" key="1">
    <citation type="submission" date="2016-04" db="EMBL/GenBank/DDBJ databases">
        <title>ATOL: Assembling a taxonomically balanced genome-scale reconstruction of the evolutionary history of the Enterobacteriaceae.</title>
        <authorList>
            <person name="Plunkett G.III."/>
            <person name="Neeno-Eckwall E.C."/>
            <person name="Glasner J.D."/>
            <person name="Perna N.T."/>
        </authorList>
    </citation>
    <scope>NUCLEOTIDE SEQUENCE [LARGE SCALE GENOMIC DNA]</scope>
    <source>
        <strain evidence="2 3">ATCC 51603</strain>
    </source>
</reference>
<proteinExistence type="predicted"/>
<dbReference type="PANTHER" id="PTHR40254:SF1">
    <property type="entry name" value="BLR0577 PROTEIN"/>
    <property type="match status" value="1"/>
</dbReference>
<dbReference type="InterPro" id="IPR052189">
    <property type="entry name" value="L-asp_N-monooxygenase_NS-form"/>
</dbReference>
<dbReference type="Pfam" id="PF13454">
    <property type="entry name" value="NAD_binding_9"/>
    <property type="match status" value="1"/>
</dbReference>
<evidence type="ECO:0000259" key="1">
    <source>
        <dbReference type="Pfam" id="PF13454"/>
    </source>
</evidence>
<evidence type="ECO:0000313" key="3">
    <source>
        <dbReference type="Proteomes" id="UP000078386"/>
    </source>
</evidence>
<dbReference type="Gene3D" id="3.50.50.60">
    <property type="entry name" value="FAD/NAD(P)-binding domain"/>
    <property type="match status" value="1"/>
</dbReference>
<dbReference type="EMBL" id="LXEU01000053">
    <property type="protein sequence ID" value="OAT51929.1"/>
    <property type="molecule type" value="Genomic_DNA"/>
</dbReference>
<dbReference type="Gene3D" id="3.50.50.100">
    <property type="match status" value="1"/>
</dbReference>
<feature type="domain" description="FAD-dependent urate hydroxylase HpyO/Asp monooxygenase CreE-like FAD/NAD(P)-binding" evidence="1">
    <location>
        <begin position="11"/>
        <end position="160"/>
    </location>
</feature>
<name>A0A1B7JVJ3_9ENTR</name>
<dbReference type="SUPFAM" id="SSF51905">
    <property type="entry name" value="FAD/NAD(P)-binding domain"/>
    <property type="match status" value="2"/>
</dbReference>
<dbReference type="PATRIC" id="fig|1354264.4.peg.2873"/>
<sequence length="461" mass="50197">MSRPESEPHIVIVGGGFSGAAVAIHLLRESRRALRISVVEPRPALGFGVAYSATDPAHRINVPAARMQLAGDDDGAFDRWYRRHGDFPQDPHARLADGSVYPQRGAFGRYVQDNLAQAIKAHSGSLTHIRDRAVGWHDGCVITAEGQRLRADGLVLAVNHPPPRLPKVVQHVAQHPRLIANPWRANALAAVPLNARVAIMGTALSMADVVATLHRQGHQGTTLAFSRHGLLSRANAPLAASAWQANYQTGTLRQRLRQIREDIPCAAAQGLPWQAVLDAVRGQGQAIWQKLTEAEKRQFLRHLRRFWDVHRYRIAPQVAQAIAEKREDGTFRSLAARLQALTVEGEALRLQLAQRSGGTVWQEVDYLVLTTGPDHADLVAGQPFLAALHQDGQIRPDALGMGIEVNAHSQAVGASSPIWVAGPAARGRFGELMGLPQVAEHARQVAQTVLQTLTSRQNVTA</sequence>
<dbReference type="InterPro" id="IPR038732">
    <property type="entry name" value="HpyO/CreE_NAD-binding"/>
</dbReference>
<protein>
    <recommendedName>
        <fullName evidence="1">FAD-dependent urate hydroxylase HpyO/Asp monooxygenase CreE-like FAD/NAD(P)-binding domain-containing protein</fullName>
    </recommendedName>
</protein>
<accession>A0A1B7JVJ3</accession>
<comment type="caution">
    <text evidence="2">The sequence shown here is derived from an EMBL/GenBank/DDBJ whole genome shotgun (WGS) entry which is preliminary data.</text>
</comment>
<organism evidence="2 3">
    <name type="scientific">Kluyvera georgiana ATCC 51603</name>
    <dbReference type="NCBI Taxonomy" id="1354264"/>
    <lineage>
        <taxon>Bacteria</taxon>
        <taxon>Pseudomonadati</taxon>
        <taxon>Pseudomonadota</taxon>
        <taxon>Gammaproteobacteria</taxon>
        <taxon>Enterobacterales</taxon>
        <taxon>Enterobacteriaceae</taxon>
        <taxon>Kluyvera</taxon>
    </lineage>
</organism>